<dbReference type="InterPro" id="IPR027417">
    <property type="entry name" value="P-loop_NTPase"/>
</dbReference>
<dbReference type="CDD" id="cd19494">
    <property type="entry name" value="Elp4"/>
    <property type="match status" value="1"/>
</dbReference>
<organism evidence="10 11">
    <name type="scientific">Lolium multiflorum</name>
    <name type="common">Italian ryegrass</name>
    <name type="synonym">Lolium perenne subsp. multiflorum</name>
    <dbReference type="NCBI Taxonomy" id="4521"/>
    <lineage>
        <taxon>Eukaryota</taxon>
        <taxon>Viridiplantae</taxon>
        <taxon>Streptophyta</taxon>
        <taxon>Embryophyta</taxon>
        <taxon>Tracheophyta</taxon>
        <taxon>Spermatophyta</taxon>
        <taxon>Magnoliopsida</taxon>
        <taxon>Liliopsida</taxon>
        <taxon>Poales</taxon>
        <taxon>Poaceae</taxon>
        <taxon>BOP clade</taxon>
        <taxon>Pooideae</taxon>
        <taxon>Poodae</taxon>
        <taxon>Poeae</taxon>
        <taxon>Poeae Chloroplast Group 2 (Poeae type)</taxon>
        <taxon>Loliodinae</taxon>
        <taxon>Loliinae</taxon>
        <taxon>Lolium</taxon>
    </lineage>
</organism>
<evidence type="ECO:0000256" key="3">
    <source>
        <dbReference type="ARBA" id="ARBA00005043"/>
    </source>
</evidence>
<keyword evidence="7" id="KW-0819">tRNA processing</keyword>
<dbReference type="InterPro" id="IPR008728">
    <property type="entry name" value="Elongator_complex_protein_4"/>
</dbReference>
<accession>A0AAD8R3E9</accession>
<keyword evidence="8" id="KW-0539">Nucleus</keyword>
<dbReference type="PANTHER" id="PTHR12896">
    <property type="entry name" value="PAX6 NEIGHBOR PROTEIN PAXNEB"/>
    <property type="match status" value="1"/>
</dbReference>
<dbReference type="Gene3D" id="3.40.50.300">
    <property type="entry name" value="P-loop containing nucleotide triphosphate hydrolases"/>
    <property type="match status" value="1"/>
</dbReference>
<comment type="pathway">
    <text evidence="3">tRNA modification; 5-methoxycarbonylmethyl-2-thiouridine-tRNA biosynthesis.</text>
</comment>
<evidence type="ECO:0000313" key="10">
    <source>
        <dbReference type="EMBL" id="KAK1613092.1"/>
    </source>
</evidence>
<dbReference type="GO" id="GO:0002098">
    <property type="term" value="P:tRNA wobble uridine modification"/>
    <property type="evidence" value="ECO:0007669"/>
    <property type="project" value="InterPro"/>
</dbReference>
<protein>
    <recommendedName>
        <fullName evidence="5">Elongator complex protein 4</fullName>
    </recommendedName>
</protein>
<dbReference type="Pfam" id="PF05625">
    <property type="entry name" value="PAXNEB"/>
    <property type="match status" value="1"/>
</dbReference>
<comment type="similarity">
    <text evidence="4">Belongs to the ELP4 family.</text>
</comment>
<gene>
    <name evidence="10" type="ORF">QYE76_036765</name>
</gene>
<feature type="region of interest" description="Disordered" evidence="9">
    <location>
        <begin position="354"/>
        <end position="381"/>
    </location>
</feature>
<evidence type="ECO:0000256" key="6">
    <source>
        <dbReference type="ARBA" id="ARBA00022490"/>
    </source>
</evidence>
<dbReference type="PANTHER" id="PTHR12896:SF1">
    <property type="entry name" value="ELONGATOR COMPLEX PROTEIN 4"/>
    <property type="match status" value="1"/>
</dbReference>
<evidence type="ECO:0000256" key="5">
    <source>
        <dbReference type="ARBA" id="ARBA00020265"/>
    </source>
</evidence>
<dbReference type="GO" id="GO:0033588">
    <property type="term" value="C:elongator holoenzyme complex"/>
    <property type="evidence" value="ECO:0007669"/>
    <property type="project" value="InterPro"/>
</dbReference>
<evidence type="ECO:0000256" key="4">
    <source>
        <dbReference type="ARBA" id="ARBA00007573"/>
    </source>
</evidence>
<proteinExistence type="inferred from homology"/>
<reference evidence="10" key="1">
    <citation type="submission" date="2023-07" db="EMBL/GenBank/DDBJ databases">
        <title>A chromosome-level genome assembly of Lolium multiflorum.</title>
        <authorList>
            <person name="Chen Y."/>
            <person name="Copetti D."/>
            <person name="Kolliker R."/>
            <person name="Studer B."/>
        </authorList>
    </citation>
    <scope>NUCLEOTIDE SEQUENCE</scope>
    <source>
        <strain evidence="10">02402/16</strain>
        <tissue evidence="10">Leaf</tissue>
    </source>
</reference>
<evidence type="ECO:0000313" key="11">
    <source>
        <dbReference type="Proteomes" id="UP001231189"/>
    </source>
</evidence>
<comment type="caution">
    <text evidence="10">The sequence shown here is derived from an EMBL/GenBank/DDBJ whole genome shotgun (WGS) entry which is preliminary data.</text>
</comment>
<evidence type="ECO:0000256" key="9">
    <source>
        <dbReference type="SAM" id="MobiDB-lite"/>
    </source>
</evidence>
<keyword evidence="6" id="KW-0963">Cytoplasm</keyword>
<dbReference type="GO" id="GO:0005737">
    <property type="term" value="C:cytoplasm"/>
    <property type="evidence" value="ECO:0007669"/>
    <property type="project" value="UniProtKB-SubCell"/>
</dbReference>
<dbReference type="Proteomes" id="UP001231189">
    <property type="component" value="Unassembled WGS sequence"/>
</dbReference>
<dbReference type="EMBL" id="JAUUTY010000007">
    <property type="protein sequence ID" value="KAK1613092.1"/>
    <property type="molecule type" value="Genomic_DNA"/>
</dbReference>
<comment type="subcellular location">
    <subcellularLocation>
        <location evidence="2">Cytoplasm</location>
    </subcellularLocation>
    <subcellularLocation>
        <location evidence="1">Nucleus</location>
    </subcellularLocation>
</comment>
<evidence type="ECO:0000256" key="1">
    <source>
        <dbReference type="ARBA" id="ARBA00004123"/>
    </source>
</evidence>
<evidence type="ECO:0000256" key="8">
    <source>
        <dbReference type="ARBA" id="ARBA00023242"/>
    </source>
</evidence>
<feature type="compositionally biased region" description="Low complexity" evidence="9">
    <location>
        <begin position="358"/>
        <end position="381"/>
    </location>
</feature>
<sequence>MAAAAGVGGQALGRSSFSRAASSKTASSSSSPTASGVKLGPNGAAFVSSGIPDLDSILGGGFLLGSVVMVMEDSDAPHHLLLLRAFMAQGIVHKQPLLFAAPMKEPRTFLGALPAPVASSKEDVRQRAVMGSGDARASDEGLRIAWQYRKYFGDERTSSAEHRDNKQEFSNDFDLRKPLERHLLNAQHIECVSTQDAASLSDLQDRCSTFISRHPRKDGGNLNAGRIAIQSLCAPQCGYFGKDWDMVSFIRSLKAMVRASNAVAIITFPYTVLSDSFCKRWQHLADTLMSIKAIPDEDKDLAKLLTGYQDMVGFLHVHKVAQTNSQVPVILEASTFSLKLRKRRSLVLERLNQAPVDGSSGPSSGASGSCSSSAQSSQLDF</sequence>
<name>A0AAD8R3E9_LOLMU</name>
<evidence type="ECO:0000256" key="2">
    <source>
        <dbReference type="ARBA" id="ARBA00004496"/>
    </source>
</evidence>
<evidence type="ECO:0000256" key="7">
    <source>
        <dbReference type="ARBA" id="ARBA00022694"/>
    </source>
</evidence>
<dbReference type="AlphaFoldDB" id="A0AAD8R3E9"/>
<dbReference type="FunFam" id="3.40.50.300:FF:001766">
    <property type="entry name" value="Elongator complex protein 4"/>
    <property type="match status" value="1"/>
</dbReference>
<dbReference type="GO" id="GO:0008023">
    <property type="term" value="C:transcription elongation factor complex"/>
    <property type="evidence" value="ECO:0007669"/>
    <property type="project" value="TreeGrafter"/>
</dbReference>
<dbReference type="SUPFAM" id="SSF52540">
    <property type="entry name" value="P-loop containing nucleoside triphosphate hydrolases"/>
    <property type="match status" value="1"/>
</dbReference>
<keyword evidence="11" id="KW-1185">Reference proteome</keyword>